<dbReference type="EMBL" id="AXUP01000628">
    <property type="protein sequence ID" value="ESW36228.1"/>
    <property type="molecule type" value="Genomic_DNA"/>
</dbReference>
<keyword evidence="1" id="KW-0812">Transmembrane</keyword>
<evidence type="ECO:0000256" key="1">
    <source>
        <dbReference type="SAM" id="Phobius"/>
    </source>
</evidence>
<protein>
    <submittedName>
        <fullName evidence="2">Uncharacterized protein</fullName>
    </submittedName>
</protein>
<dbReference type="AlphaFoldDB" id="V7D3H5"/>
<feature type="transmembrane region" description="Helical" evidence="1">
    <location>
        <begin position="66"/>
        <end position="92"/>
    </location>
</feature>
<keyword evidence="1" id="KW-0472">Membrane</keyword>
<keyword evidence="1" id="KW-1133">Transmembrane helix</keyword>
<feature type="transmembrane region" description="Helical" evidence="1">
    <location>
        <begin position="34"/>
        <end position="60"/>
    </location>
</feature>
<name>V7D3H5_9PSED</name>
<comment type="caution">
    <text evidence="2">The sequence shown here is derived from an EMBL/GenBank/DDBJ whole genome shotgun (WGS) entry which is preliminary data.</text>
</comment>
<dbReference type="PATRIC" id="fig|1388762.3.peg.5862"/>
<accession>V7D3H5</accession>
<evidence type="ECO:0000313" key="2">
    <source>
        <dbReference type="EMBL" id="ESW36228.1"/>
    </source>
</evidence>
<dbReference type="RefSeq" id="WP_013971152.1">
    <property type="nucleotide sequence ID" value="NZ_AXUP01000628.1"/>
</dbReference>
<gene>
    <name evidence="2" type="ORF">O164_31255</name>
</gene>
<reference evidence="2 3" key="1">
    <citation type="submission" date="2013-10" db="EMBL/GenBank/DDBJ databases">
        <title>Whole Genome Shotgun Sequence of Pseudomonas taiwanensis SJ9.</title>
        <authorList>
            <person name="Hong S.-J."/>
            <person name="Shin J.-H."/>
        </authorList>
    </citation>
    <scope>NUCLEOTIDE SEQUENCE [LARGE SCALE GENOMIC DNA]</scope>
    <source>
        <strain evidence="2 3">SJ9</strain>
    </source>
</reference>
<proteinExistence type="predicted"/>
<dbReference type="Proteomes" id="UP000018511">
    <property type="component" value="Unassembled WGS sequence"/>
</dbReference>
<sequence>MDNAEREAHLAYLQAQADGPHDSFELLERSFGKALTCALTGLLLCGLGAWLVWLALLFGAQASSGALWLLAGCGLGLLAVGLAALACSAALYRRQGKRVLSVTPDTLCFANAQAPTPLHAFDGFEVQQGYSSTRLIFTLAASSLAPALLPASFNGLASPDAITVAGGLRVRVWLCTPVVNGRRLDLQELVDMLFAYLQAAQARHTLAQLFPGVARLGVTAP</sequence>
<evidence type="ECO:0000313" key="3">
    <source>
        <dbReference type="Proteomes" id="UP000018511"/>
    </source>
</evidence>
<organism evidence="2 3">
    <name type="scientific">Pseudomonas taiwanensis SJ9</name>
    <dbReference type="NCBI Taxonomy" id="1388762"/>
    <lineage>
        <taxon>Bacteria</taxon>
        <taxon>Pseudomonadati</taxon>
        <taxon>Pseudomonadota</taxon>
        <taxon>Gammaproteobacteria</taxon>
        <taxon>Pseudomonadales</taxon>
        <taxon>Pseudomonadaceae</taxon>
        <taxon>Pseudomonas</taxon>
    </lineage>
</organism>